<name>A0A1Y2AZH3_9FUNG</name>
<organism evidence="1 2">
    <name type="scientific">Rhizoclosmatium globosum</name>
    <dbReference type="NCBI Taxonomy" id="329046"/>
    <lineage>
        <taxon>Eukaryota</taxon>
        <taxon>Fungi</taxon>
        <taxon>Fungi incertae sedis</taxon>
        <taxon>Chytridiomycota</taxon>
        <taxon>Chytridiomycota incertae sedis</taxon>
        <taxon>Chytridiomycetes</taxon>
        <taxon>Chytridiales</taxon>
        <taxon>Chytriomycetaceae</taxon>
        <taxon>Rhizoclosmatium</taxon>
    </lineage>
</organism>
<keyword evidence="2" id="KW-1185">Reference proteome</keyword>
<protein>
    <submittedName>
        <fullName evidence="1">Uncharacterized protein</fullName>
    </submittedName>
</protein>
<accession>A0A1Y2AZH3</accession>
<reference evidence="1 2" key="1">
    <citation type="submission" date="2016-07" db="EMBL/GenBank/DDBJ databases">
        <title>Pervasive Adenine N6-methylation of Active Genes in Fungi.</title>
        <authorList>
            <consortium name="DOE Joint Genome Institute"/>
            <person name="Mondo S.J."/>
            <person name="Dannebaum R.O."/>
            <person name="Kuo R.C."/>
            <person name="Labutti K."/>
            <person name="Haridas S."/>
            <person name="Kuo A."/>
            <person name="Salamov A."/>
            <person name="Ahrendt S.R."/>
            <person name="Lipzen A."/>
            <person name="Sullivan W."/>
            <person name="Andreopoulos W.B."/>
            <person name="Clum A."/>
            <person name="Lindquist E."/>
            <person name="Daum C."/>
            <person name="Ramamoorthy G.K."/>
            <person name="Gryganskyi A."/>
            <person name="Culley D."/>
            <person name="Magnuson J.K."/>
            <person name="James T.Y."/>
            <person name="O'Malley M.A."/>
            <person name="Stajich J.E."/>
            <person name="Spatafora J.W."/>
            <person name="Visel A."/>
            <person name="Grigoriev I.V."/>
        </authorList>
    </citation>
    <scope>NUCLEOTIDE SEQUENCE [LARGE SCALE GENOMIC DNA]</scope>
    <source>
        <strain evidence="1 2">JEL800</strain>
    </source>
</reference>
<dbReference type="EMBL" id="MCGO01000103">
    <property type="protein sequence ID" value="ORY27265.1"/>
    <property type="molecule type" value="Genomic_DNA"/>
</dbReference>
<evidence type="ECO:0000313" key="2">
    <source>
        <dbReference type="Proteomes" id="UP000193642"/>
    </source>
</evidence>
<feature type="non-terminal residue" evidence="1">
    <location>
        <position position="54"/>
    </location>
</feature>
<comment type="caution">
    <text evidence="1">The sequence shown here is derived from an EMBL/GenBank/DDBJ whole genome shotgun (WGS) entry which is preliminary data.</text>
</comment>
<gene>
    <name evidence="1" type="ORF">BCR33DRAFT_725566</name>
</gene>
<sequence length="54" mass="6296">MPSLVMCNLAVKHNSRHSEKNPESPYYRIKDYVTTITQPTTELITEPSFQQQEN</sequence>
<dbReference type="AlphaFoldDB" id="A0A1Y2AZH3"/>
<proteinExistence type="predicted"/>
<evidence type="ECO:0000313" key="1">
    <source>
        <dbReference type="EMBL" id="ORY27265.1"/>
    </source>
</evidence>
<dbReference type="Proteomes" id="UP000193642">
    <property type="component" value="Unassembled WGS sequence"/>
</dbReference>